<comment type="catalytic activity">
    <reaction evidence="1">
        <text>ATP + protein L-histidine = ADP + protein N-phospho-L-histidine.</text>
        <dbReference type="EC" id="2.7.13.3"/>
    </reaction>
</comment>
<dbReference type="InterPro" id="IPR036890">
    <property type="entry name" value="HATPase_C_sf"/>
</dbReference>
<keyword evidence="5" id="KW-0418">Kinase</keyword>
<comment type="caution">
    <text evidence="8">The sequence shown here is derived from an EMBL/GenBank/DDBJ whole genome shotgun (WGS) entry which is preliminary data.</text>
</comment>
<dbReference type="RefSeq" id="WP_374838120.1">
    <property type="nucleotide sequence ID" value="NZ_JBHEEW010000006.1"/>
</dbReference>
<dbReference type="CDD" id="cd00082">
    <property type="entry name" value="HisKA"/>
    <property type="match status" value="1"/>
</dbReference>
<gene>
    <name evidence="8" type="ORF">ACFQ33_01625</name>
</gene>
<dbReference type="Proteomes" id="UP001597173">
    <property type="component" value="Unassembled WGS sequence"/>
</dbReference>
<dbReference type="SMART" id="SM00086">
    <property type="entry name" value="PAC"/>
    <property type="match status" value="2"/>
</dbReference>
<keyword evidence="8" id="KW-0067">ATP-binding</keyword>
<dbReference type="SMART" id="SM00091">
    <property type="entry name" value="PAS"/>
    <property type="match status" value="3"/>
</dbReference>
<evidence type="ECO:0000256" key="3">
    <source>
        <dbReference type="ARBA" id="ARBA00022553"/>
    </source>
</evidence>
<dbReference type="InterPro" id="IPR013656">
    <property type="entry name" value="PAS_4"/>
</dbReference>
<dbReference type="InterPro" id="IPR035965">
    <property type="entry name" value="PAS-like_dom_sf"/>
</dbReference>
<dbReference type="PANTHER" id="PTHR43304">
    <property type="entry name" value="PHYTOCHROME-LIKE PROTEIN CPH1"/>
    <property type="match status" value="1"/>
</dbReference>
<dbReference type="InterPro" id="IPR003661">
    <property type="entry name" value="HisK_dim/P_dom"/>
</dbReference>
<keyword evidence="8" id="KW-0547">Nucleotide-binding</keyword>
<organism evidence="8 9">
    <name type="scientific">Mycoplana ramosa</name>
    <name type="common">Mycoplana bullata</name>
    <dbReference type="NCBI Taxonomy" id="40837"/>
    <lineage>
        <taxon>Bacteria</taxon>
        <taxon>Pseudomonadati</taxon>
        <taxon>Pseudomonadota</taxon>
        <taxon>Alphaproteobacteria</taxon>
        <taxon>Hyphomicrobiales</taxon>
        <taxon>Rhizobiaceae</taxon>
        <taxon>Mycoplana</taxon>
    </lineage>
</organism>
<dbReference type="Gene3D" id="1.10.287.130">
    <property type="match status" value="1"/>
</dbReference>
<dbReference type="EC" id="2.7.13.3" evidence="2"/>
<reference evidence="9" key="1">
    <citation type="journal article" date="2019" name="Int. J. Syst. Evol. Microbiol.">
        <title>The Global Catalogue of Microorganisms (GCM) 10K type strain sequencing project: providing services to taxonomists for standard genome sequencing and annotation.</title>
        <authorList>
            <consortium name="The Broad Institute Genomics Platform"/>
            <consortium name="The Broad Institute Genome Sequencing Center for Infectious Disease"/>
            <person name="Wu L."/>
            <person name="Ma J."/>
        </authorList>
    </citation>
    <scope>NUCLEOTIDE SEQUENCE [LARGE SCALE GENOMIC DNA]</scope>
    <source>
        <strain evidence="9">CCUG 55609</strain>
    </source>
</reference>
<evidence type="ECO:0000256" key="2">
    <source>
        <dbReference type="ARBA" id="ARBA00012438"/>
    </source>
</evidence>
<dbReference type="PANTHER" id="PTHR43304:SF1">
    <property type="entry name" value="PAC DOMAIN-CONTAINING PROTEIN"/>
    <property type="match status" value="1"/>
</dbReference>
<dbReference type="InterPro" id="IPR000700">
    <property type="entry name" value="PAS-assoc_C"/>
</dbReference>
<dbReference type="InterPro" id="IPR004358">
    <property type="entry name" value="Sig_transdc_His_kin-like_C"/>
</dbReference>
<dbReference type="NCBIfam" id="TIGR00229">
    <property type="entry name" value="sensory_box"/>
    <property type="match status" value="1"/>
</dbReference>
<feature type="domain" description="PAC" evidence="7">
    <location>
        <begin position="335"/>
        <end position="386"/>
    </location>
</feature>
<dbReference type="PROSITE" id="PS50109">
    <property type="entry name" value="HIS_KIN"/>
    <property type="match status" value="1"/>
</dbReference>
<evidence type="ECO:0000256" key="1">
    <source>
        <dbReference type="ARBA" id="ARBA00000085"/>
    </source>
</evidence>
<dbReference type="Gene3D" id="3.30.450.20">
    <property type="entry name" value="PAS domain"/>
    <property type="match status" value="3"/>
</dbReference>
<dbReference type="InterPro" id="IPR052162">
    <property type="entry name" value="Sensor_kinase/Photoreceptor"/>
</dbReference>
<dbReference type="Pfam" id="PF13426">
    <property type="entry name" value="PAS_9"/>
    <property type="match status" value="1"/>
</dbReference>
<evidence type="ECO:0000256" key="5">
    <source>
        <dbReference type="ARBA" id="ARBA00022777"/>
    </source>
</evidence>
<keyword evidence="3" id="KW-0597">Phosphoprotein</keyword>
<dbReference type="SUPFAM" id="SSF47384">
    <property type="entry name" value="Homodimeric domain of signal transducing histidine kinase"/>
    <property type="match status" value="1"/>
</dbReference>
<dbReference type="SUPFAM" id="SSF55874">
    <property type="entry name" value="ATPase domain of HSP90 chaperone/DNA topoisomerase II/histidine kinase"/>
    <property type="match status" value="1"/>
</dbReference>
<evidence type="ECO:0000256" key="4">
    <source>
        <dbReference type="ARBA" id="ARBA00022679"/>
    </source>
</evidence>
<dbReference type="Gene3D" id="3.30.565.10">
    <property type="entry name" value="Histidine kinase-like ATPase, C-terminal domain"/>
    <property type="match status" value="1"/>
</dbReference>
<dbReference type="SMART" id="SM00388">
    <property type="entry name" value="HisKA"/>
    <property type="match status" value="1"/>
</dbReference>
<dbReference type="Pfam" id="PF12860">
    <property type="entry name" value="PAS_7"/>
    <property type="match status" value="1"/>
</dbReference>
<evidence type="ECO:0000313" key="8">
    <source>
        <dbReference type="EMBL" id="MFD1326599.1"/>
    </source>
</evidence>
<dbReference type="SUPFAM" id="SSF55785">
    <property type="entry name" value="PYP-like sensor domain (PAS domain)"/>
    <property type="match status" value="2"/>
</dbReference>
<dbReference type="InterPro" id="IPR003594">
    <property type="entry name" value="HATPase_dom"/>
</dbReference>
<dbReference type="PRINTS" id="PR00344">
    <property type="entry name" value="BCTRLSENSOR"/>
</dbReference>
<dbReference type="InterPro" id="IPR000014">
    <property type="entry name" value="PAS"/>
</dbReference>
<dbReference type="GO" id="GO:0005524">
    <property type="term" value="F:ATP binding"/>
    <property type="evidence" value="ECO:0007669"/>
    <property type="project" value="UniProtKB-KW"/>
</dbReference>
<dbReference type="InterPro" id="IPR001610">
    <property type="entry name" value="PAC"/>
</dbReference>
<dbReference type="EMBL" id="JBHTNF010000001">
    <property type="protein sequence ID" value="MFD1326599.1"/>
    <property type="molecule type" value="Genomic_DNA"/>
</dbReference>
<protein>
    <recommendedName>
        <fullName evidence="2">histidine kinase</fullName>
        <ecNumber evidence="2">2.7.13.3</ecNumber>
    </recommendedName>
</protein>
<dbReference type="SMART" id="SM00387">
    <property type="entry name" value="HATPase_c"/>
    <property type="match status" value="1"/>
</dbReference>
<dbReference type="InterPro" id="IPR005467">
    <property type="entry name" value="His_kinase_dom"/>
</dbReference>
<proteinExistence type="predicted"/>
<sequence>MTGAYSLQGFATSIYESLPLPVIVTAADLCGLTLNEAARRALGCEERQAGAEPLATLIDEPDLPLLLHRLSLGERTDTHCLRFRRANGTGFAAMTHVLAVEADGGEAGYAGYALVLRSFVDGGSHVAQALPGNRVYAALEAITEGVAIFDRDEKLLMFNRAFRDRCHPARDAVQVGATMEDIVRANLRSGLYQGIVEGTPEAEAWVQSRLRHHRERGAPQVIPYSDGRWIRSESHVAESGEVVAVRIDVTDLKRAEQVLRDKHRQQSSFLQIFPDMLVRTDGEMVIQFANDQYAAFLGSTPEKLVGTSFWEVARTNDEREALGNPGDYTPKMPLRTREICYTGADGQPVWLLWTAIASFDDGKPVEFLAVGRNVTETKLQHEQLSIQAVELQRRNEALNQFTATVSHDLKAPIRHIASFAEMIAEEVDEGRLGELAVHARYLQQAASRVQKLVERLLEYSQIAYQIRDFQRVSLDAVVVDALSMLAGHIRETGADVEARPLPIVLGDPELLRRLMQNLIGNAIKYRHADTAPKVRVYGDSTHDKVTVVVEDEGIGIDPKHADRIFDLFQRLHPDESRFAGTGIGLALAKRIVDSHHGTIALDPDYRSGARFVVTLPRG</sequence>
<accession>A0ABW3YQK8</accession>
<dbReference type="Pfam" id="PF00512">
    <property type="entry name" value="HisKA"/>
    <property type="match status" value="1"/>
</dbReference>
<keyword evidence="9" id="KW-1185">Reference proteome</keyword>
<dbReference type="Pfam" id="PF02518">
    <property type="entry name" value="HATPase_c"/>
    <property type="match status" value="1"/>
</dbReference>
<dbReference type="CDD" id="cd00130">
    <property type="entry name" value="PAS"/>
    <property type="match status" value="1"/>
</dbReference>
<feature type="domain" description="Histidine kinase" evidence="6">
    <location>
        <begin position="404"/>
        <end position="618"/>
    </location>
</feature>
<dbReference type="Pfam" id="PF08448">
    <property type="entry name" value="PAS_4"/>
    <property type="match status" value="1"/>
</dbReference>
<evidence type="ECO:0000259" key="6">
    <source>
        <dbReference type="PROSITE" id="PS50109"/>
    </source>
</evidence>
<dbReference type="InterPro" id="IPR036097">
    <property type="entry name" value="HisK_dim/P_sf"/>
</dbReference>
<dbReference type="PROSITE" id="PS50113">
    <property type="entry name" value="PAC"/>
    <property type="match status" value="1"/>
</dbReference>
<evidence type="ECO:0000313" key="9">
    <source>
        <dbReference type="Proteomes" id="UP001597173"/>
    </source>
</evidence>
<evidence type="ECO:0000259" key="7">
    <source>
        <dbReference type="PROSITE" id="PS50113"/>
    </source>
</evidence>
<name>A0ABW3YQK8_MYCRA</name>
<keyword evidence="4" id="KW-0808">Transferase</keyword>